<evidence type="ECO:0000256" key="1">
    <source>
        <dbReference type="ARBA" id="ARBA00004196"/>
    </source>
</evidence>
<sequence length="333" mass="34629">MRTPRPFGFLAAVAALLLVLATGCSATQPSAAAGGATGDGWSFTDDLGATVTLGSRPDKVAGLSDVVYSLMNYGLRPVASFGYSDLATDPRFADLDTSGVVELGTTYGEIDIEALATAAPDVIVTHVYPTDTKGTVDQTQPRYGFKDVAQQKQVAAIAPIITIVMGGSAADVIQRATELAVALGASADSGPVVEGNAAFERASSALTAAAASGVVTQPMYAEAANVYVAKAPDDPGLRMYADLGMTFVGPKPDAYYWDIISWEDYDTIGGDLVLYSQRGFGPEQLAKQPTFAATPAAKAGQVHPWVFAGMDYPSQAAYMTQLAGWLTEATKVS</sequence>
<dbReference type="PANTHER" id="PTHR30532:SF24">
    <property type="entry name" value="FERRIC ENTEROBACTIN-BINDING PERIPLASMIC PROTEIN FEPB"/>
    <property type="match status" value="1"/>
</dbReference>
<dbReference type="Gene3D" id="3.40.50.1980">
    <property type="entry name" value="Nitrogenase molybdenum iron protein domain"/>
    <property type="match status" value="2"/>
</dbReference>
<dbReference type="Proteomes" id="UP001500051">
    <property type="component" value="Unassembled WGS sequence"/>
</dbReference>
<evidence type="ECO:0000256" key="3">
    <source>
        <dbReference type="ARBA" id="ARBA00022448"/>
    </source>
</evidence>
<keyword evidence="8" id="KW-1185">Reference proteome</keyword>
<organism evidence="7 8">
    <name type="scientific">Microlunatus aurantiacus</name>
    <dbReference type="NCBI Taxonomy" id="446786"/>
    <lineage>
        <taxon>Bacteria</taxon>
        <taxon>Bacillati</taxon>
        <taxon>Actinomycetota</taxon>
        <taxon>Actinomycetes</taxon>
        <taxon>Propionibacteriales</taxon>
        <taxon>Propionibacteriaceae</taxon>
        <taxon>Microlunatus</taxon>
    </lineage>
</organism>
<dbReference type="InterPro" id="IPR002491">
    <property type="entry name" value="ABC_transptr_periplasmic_BD"/>
</dbReference>
<comment type="subcellular location">
    <subcellularLocation>
        <location evidence="1">Cell envelope</location>
    </subcellularLocation>
</comment>
<dbReference type="SUPFAM" id="SSF53807">
    <property type="entry name" value="Helical backbone' metal receptor"/>
    <property type="match status" value="1"/>
</dbReference>
<feature type="domain" description="Fe/B12 periplasmic-binding" evidence="6">
    <location>
        <begin position="105"/>
        <end position="302"/>
    </location>
</feature>
<feature type="chain" id="PRO_5047008633" evidence="5">
    <location>
        <begin position="27"/>
        <end position="333"/>
    </location>
</feature>
<dbReference type="EMBL" id="BAAAYX010000014">
    <property type="protein sequence ID" value="GAA3713531.1"/>
    <property type="molecule type" value="Genomic_DNA"/>
</dbReference>
<evidence type="ECO:0000313" key="8">
    <source>
        <dbReference type="Proteomes" id="UP001500051"/>
    </source>
</evidence>
<protein>
    <submittedName>
        <fullName evidence="7">ABC transporter substrate-binding protein</fullName>
    </submittedName>
</protein>
<dbReference type="PANTHER" id="PTHR30532">
    <property type="entry name" value="IRON III DICITRATE-BINDING PERIPLASMIC PROTEIN"/>
    <property type="match status" value="1"/>
</dbReference>
<comment type="caution">
    <text evidence="7">The sequence shown here is derived from an EMBL/GenBank/DDBJ whole genome shotgun (WGS) entry which is preliminary data.</text>
</comment>
<keyword evidence="4 5" id="KW-0732">Signal</keyword>
<dbReference type="PROSITE" id="PS51257">
    <property type="entry name" value="PROKAR_LIPOPROTEIN"/>
    <property type="match status" value="1"/>
</dbReference>
<feature type="signal peptide" evidence="5">
    <location>
        <begin position="1"/>
        <end position="26"/>
    </location>
</feature>
<accession>A0ABP7E2U1</accession>
<dbReference type="InterPro" id="IPR051313">
    <property type="entry name" value="Bact_iron-sidero_bind"/>
</dbReference>
<keyword evidence="3" id="KW-0813">Transport</keyword>
<gene>
    <name evidence="7" type="ORF">GCM10022204_35810</name>
</gene>
<dbReference type="RefSeq" id="WP_344813812.1">
    <property type="nucleotide sequence ID" value="NZ_BAAAYX010000014.1"/>
</dbReference>
<proteinExistence type="inferred from homology"/>
<dbReference type="Pfam" id="PF01497">
    <property type="entry name" value="Peripla_BP_2"/>
    <property type="match status" value="1"/>
</dbReference>
<name>A0ABP7E2U1_9ACTN</name>
<comment type="similarity">
    <text evidence="2">Belongs to the bacterial solute-binding protein 8 family.</text>
</comment>
<reference evidence="8" key="1">
    <citation type="journal article" date="2019" name="Int. J. Syst. Evol. Microbiol.">
        <title>The Global Catalogue of Microorganisms (GCM) 10K type strain sequencing project: providing services to taxonomists for standard genome sequencing and annotation.</title>
        <authorList>
            <consortium name="The Broad Institute Genomics Platform"/>
            <consortium name="The Broad Institute Genome Sequencing Center for Infectious Disease"/>
            <person name="Wu L."/>
            <person name="Ma J."/>
        </authorList>
    </citation>
    <scope>NUCLEOTIDE SEQUENCE [LARGE SCALE GENOMIC DNA]</scope>
    <source>
        <strain evidence="8">JCM 16548</strain>
    </source>
</reference>
<evidence type="ECO:0000259" key="6">
    <source>
        <dbReference type="Pfam" id="PF01497"/>
    </source>
</evidence>
<evidence type="ECO:0000256" key="2">
    <source>
        <dbReference type="ARBA" id="ARBA00008814"/>
    </source>
</evidence>
<evidence type="ECO:0000256" key="4">
    <source>
        <dbReference type="ARBA" id="ARBA00022729"/>
    </source>
</evidence>
<evidence type="ECO:0000313" key="7">
    <source>
        <dbReference type="EMBL" id="GAA3713531.1"/>
    </source>
</evidence>
<evidence type="ECO:0000256" key="5">
    <source>
        <dbReference type="SAM" id="SignalP"/>
    </source>
</evidence>